<dbReference type="PROSITE" id="PS50109">
    <property type="entry name" value="HIS_KIN"/>
    <property type="match status" value="1"/>
</dbReference>
<keyword evidence="2 7" id="KW-0418">Kinase</keyword>
<dbReference type="PANTHER" id="PTHR24421:SF62">
    <property type="entry name" value="SENSORY TRANSDUCTION HISTIDINE KINASE"/>
    <property type="match status" value="1"/>
</dbReference>
<dbReference type="CDD" id="cd16917">
    <property type="entry name" value="HATPase_UhpB-NarQ-NarX-like"/>
    <property type="match status" value="1"/>
</dbReference>
<feature type="coiled-coil region" evidence="4">
    <location>
        <begin position="160"/>
        <end position="187"/>
    </location>
</feature>
<dbReference type="InterPro" id="IPR036890">
    <property type="entry name" value="HATPase_C_sf"/>
</dbReference>
<dbReference type="Pfam" id="PF02518">
    <property type="entry name" value="HATPase_c"/>
    <property type="match status" value="1"/>
</dbReference>
<dbReference type="Pfam" id="PF07730">
    <property type="entry name" value="HisKA_3"/>
    <property type="match status" value="1"/>
</dbReference>
<dbReference type="InterPro" id="IPR011712">
    <property type="entry name" value="Sig_transdc_His_kin_sub3_dim/P"/>
</dbReference>
<comment type="caution">
    <text evidence="7">The sequence shown here is derived from an EMBL/GenBank/DDBJ whole genome shotgun (WGS) entry which is preliminary data.</text>
</comment>
<sequence>MTDAWAHWFWLWDLFFALGYVTMVVVLVDQDGATATDKVVAVSALTAMAAWYVLYGRAHVTAAEQSPVRGRVFVAGNLALLLVGVAFEPAMSFTLFAVCTLAFMSLCLREAVVYVVGANLVPVVSALAEEGASAMVRQLMPSTLFLILFSVLLGTWITRIVAQSQERAVLIRELEESREEIGRLSRETGAAAERARLAAEIHDTLAQGFTSLVTLVQAAESELDRDTAKVRRHLTLAARTARENLTEARALVAGLMPTALGTGSVDQAIRRQLERFAEETPVAVTYRAEGDTVGLPTALEVVLLRMVQESLTNVRKHAKATTVTVSLHVDENRAALRVCDDGTGFDPAAAVDGFGLRGMRNRATQVGGTLSVHSGENGTTVELEVPR</sequence>
<keyword evidence="8" id="KW-1185">Reference proteome</keyword>
<feature type="transmembrane region" description="Helical" evidence="5">
    <location>
        <begin position="140"/>
        <end position="162"/>
    </location>
</feature>
<proteinExistence type="predicted"/>
<keyword evidence="3" id="KW-0902">Two-component regulatory system</keyword>
<gene>
    <name evidence="7" type="ORF">ACFPCV_12045</name>
</gene>
<evidence type="ECO:0000256" key="4">
    <source>
        <dbReference type="SAM" id="Coils"/>
    </source>
</evidence>
<dbReference type="InterPro" id="IPR003594">
    <property type="entry name" value="HATPase_dom"/>
</dbReference>
<keyword evidence="4" id="KW-0175">Coiled coil</keyword>
<organism evidence="7 8">
    <name type="scientific">Actinophytocola glycyrrhizae</name>
    <dbReference type="NCBI Taxonomy" id="2044873"/>
    <lineage>
        <taxon>Bacteria</taxon>
        <taxon>Bacillati</taxon>
        <taxon>Actinomycetota</taxon>
        <taxon>Actinomycetes</taxon>
        <taxon>Pseudonocardiales</taxon>
        <taxon>Pseudonocardiaceae</taxon>
    </lineage>
</organism>
<protein>
    <submittedName>
        <fullName evidence="7">Sensor histidine kinase</fullName>
    </submittedName>
</protein>
<accession>A0ABV9RXZ3</accession>
<evidence type="ECO:0000313" key="8">
    <source>
        <dbReference type="Proteomes" id="UP001595859"/>
    </source>
</evidence>
<evidence type="ECO:0000256" key="5">
    <source>
        <dbReference type="SAM" id="Phobius"/>
    </source>
</evidence>
<keyword evidence="1" id="KW-0808">Transferase</keyword>
<keyword evidence="5" id="KW-1133">Transmembrane helix</keyword>
<feature type="domain" description="Histidine kinase" evidence="6">
    <location>
        <begin position="303"/>
        <end position="387"/>
    </location>
</feature>
<evidence type="ECO:0000256" key="3">
    <source>
        <dbReference type="ARBA" id="ARBA00023012"/>
    </source>
</evidence>
<name>A0ABV9RXZ3_9PSEU</name>
<feature type="transmembrane region" description="Helical" evidence="5">
    <location>
        <begin position="6"/>
        <end position="27"/>
    </location>
</feature>
<dbReference type="SMART" id="SM00387">
    <property type="entry name" value="HATPase_c"/>
    <property type="match status" value="1"/>
</dbReference>
<dbReference type="Gene3D" id="1.20.5.1930">
    <property type="match status" value="1"/>
</dbReference>
<dbReference type="InterPro" id="IPR050482">
    <property type="entry name" value="Sensor_HK_TwoCompSys"/>
</dbReference>
<keyword evidence="5" id="KW-0812">Transmembrane</keyword>
<dbReference type="RefSeq" id="WP_378056183.1">
    <property type="nucleotide sequence ID" value="NZ_JBHSIS010000006.1"/>
</dbReference>
<dbReference type="Proteomes" id="UP001595859">
    <property type="component" value="Unassembled WGS sequence"/>
</dbReference>
<evidence type="ECO:0000256" key="1">
    <source>
        <dbReference type="ARBA" id="ARBA00022679"/>
    </source>
</evidence>
<evidence type="ECO:0000313" key="7">
    <source>
        <dbReference type="EMBL" id="MFC4854235.1"/>
    </source>
</evidence>
<dbReference type="PIRSF" id="PIRSF037434">
    <property type="entry name" value="STHK_ChrS"/>
    <property type="match status" value="1"/>
</dbReference>
<reference evidence="8" key="1">
    <citation type="journal article" date="2019" name="Int. J. Syst. Evol. Microbiol.">
        <title>The Global Catalogue of Microorganisms (GCM) 10K type strain sequencing project: providing services to taxonomists for standard genome sequencing and annotation.</title>
        <authorList>
            <consortium name="The Broad Institute Genomics Platform"/>
            <consortium name="The Broad Institute Genome Sequencing Center for Infectious Disease"/>
            <person name="Wu L."/>
            <person name="Ma J."/>
        </authorList>
    </citation>
    <scope>NUCLEOTIDE SEQUENCE [LARGE SCALE GENOMIC DNA]</scope>
    <source>
        <strain evidence="8">ZS-22-S1</strain>
    </source>
</reference>
<keyword evidence="5" id="KW-0472">Membrane</keyword>
<evidence type="ECO:0000259" key="6">
    <source>
        <dbReference type="PROSITE" id="PS50109"/>
    </source>
</evidence>
<dbReference type="Gene3D" id="3.30.565.10">
    <property type="entry name" value="Histidine kinase-like ATPase, C-terminal domain"/>
    <property type="match status" value="1"/>
</dbReference>
<evidence type="ECO:0000256" key="2">
    <source>
        <dbReference type="ARBA" id="ARBA00022777"/>
    </source>
</evidence>
<dbReference type="SUPFAM" id="SSF55874">
    <property type="entry name" value="ATPase domain of HSP90 chaperone/DNA topoisomerase II/histidine kinase"/>
    <property type="match status" value="1"/>
</dbReference>
<dbReference type="EMBL" id="JBHSIS010000006">
    <property type="protein sequence ID" value="MFC4854235.1"/>
    <property type="molecule type" value="Genomic_DNA"/>
</dbReference>
<dbReference type="PANTHER" id="PTHR24421">
    <property type="entry name" value="NITRATE/NITRITE SENSOR PROTEIN NARX-RELATED"/>
    <property type="match status" value="1"/>
</dbReference>
<dbReference type="InterPro" id="IPR005467">
    <property type="entry name" value="His_kinase_dom"/>
</dbReference>
<dbReference type="GO" id="GO:0016301">
    <property type="term" value="F:kinase activity"/>
    <property type="evidence" value="ECO:0007669"/>
    <property type="project" value="UniProtKB-KW"/>
</dbReference>
<feature type="transmembrane region" description="Helical" evidence="5">
    <location>
        <begin position="111"/>
        <end position="128"/>
    </location>
</feature>
<feature type="transmembrane region" description="Helical" evidence="5">
    <location>
        <begin position="39"/>
        <end position="58"/>
    </location>
</feature>
<dbReference type="InterPro" id="IPR017205">
    <property type="entry name" value="Sig_transdc_His_kinase_ChrS"/>
</dbReference>
<feature type="transmembrane region" description="Helical" evidence="5">
    <location>
        <begin position="78"/>
        <end position="104"/>
    </location>
</feature>